<name>A0ABQ0JBS0_9VIBR</name>
<gene>
    <name evidence="2" type="ORF">JCM19239_891</name>
</gene>
<comment type="caution">
    <text evidence="2">The sequence shown here is derived from an EMBL/GenBank/DDBJ whole genome shotgun (WGS) entry which is preliminary data.</text>
</comment>
<evidence type="ECO:0000313" key="3">
    <source>
        <dbReference type="Proteomes" id="UP000029223"/>
    </source>
</evidence>
<dbReference type="Gene3D" id="3.40.50.2300">
    <property type="match status" value="1"/>
</dbReference>
<dbReference type="EMBL" id="BBMS01000016">
    <property type="protein sequence ID" value="GAL26219.1"/>
    <property type="molecule type" value="Genomic_DNA"/>
</dbReference>
<keyword evidence="3" id="KW-1185">Reference proteome</keyword>
<sequence length="138" mass="15006">MLIGTGWVIKSASLAKKHPKGSGTVDIAFLPGPQSSGGTKPVILGFLQAIKGSDVNVMETLWADNDKELQRNLIQEVIENHPALITLLAAQWQLKPPSANLETTKLAKISNYCLYTSVMACTEDFCAVKLNSLPLIKW</sequence>
<dbReference type="Proteomes" id="UP000029223">
    <property type="component" value="Unassembled WGS sequence"/>
</dbReference>
<dbReference type="SUPFAM" id="SSF53822">
    <property type="entry name" value="Periplasmic binding protein-like I"/>
    <property type="match status" value="1"/>
</dbReference>
<dbReference type="InterPro" id="IPR001761">
    <property type="entry name" value="Peripla_BP/Lac1_sug-bd_dom"/>
</dbReference>
<evidence type="ECO:0000313" key="2">
    <source>
        <dbReference type="EMBL" id="GAL26219.1"/>
    </source>
</evidence>
<reference evidence="3" key="1">
    <citation type="submission" date="2014-09" db="EMBL/GenBank/DDBJ databases">
        <title>Vibrio variabilis JCM 19239. (C206) whole genome shotgun sequence.</title>
        <authorList>
            <person name="Sawabe T."/>
            <person name="Meirelles P."/>
            <person name="Nakanishi M."/>
            <person name="Sayaka M."/>
            <person name="Hattori M."/>
            <person name="Ohkuma M."/>
        </authorList>
    </citation>
    <scope>NUCLEOTIDE SEQUENCE [LARGE SCALE GENOMIC DNA]</scope>
    <source>
        <strain evidence="3">JCM 19239</strain>
    </source>
</reference>
<accession>A0ABQ0JBS0</accession>
<proteinExistence type="predicted"/>
<feature type="domain" description="Periplasmic binding protein/LacI sugar binding" evidence="1">
    <location>
        <begin position="21"/>
        <end position="85"/>
    </location>
</feature>
<protein>
    <submittedName>
        <fullName evidence="2">Periplasmic protein torT</fullName>
    </submittedName>
</protein>
<dbReference type="InterPro" id="IPR028082">
    <property type="entry name" value="Peripla_BP_I"/>
</dbReference>
<dbReference type="Pfam" id="PF00532">
    <property type="entry name" value="Peripla_BP_1"/>
    <property type="match status" value="1"/>
</dbReference>
<organism evidence="2 3">
    <name type="scientific">Vibrio variabilis</name>
    <dbReference type="NCBI Taxonomy" id="990271"/>
    <lineage>
        <taxon>Bacteria</taxon>
        <taxon>Pseudomonadati</taxon>
        <taxon>Pseudomonadota</taxon>
        <taxon>Gammaproteobacteria</taxon>
        <taxon>Vibrionales</taxon>
        <taxon>Vibrionaceae</taxon>
        <taxon>Vibrio</taxon>
    </lineage>
</organism>
<evidence type="ECO:0000259" key="1">
    <source>
        <dbReference type="Pfam" id="PF00532"/>
    </source>
</evidence>